<dbReference type="InParanoid" id="A0A2T3A9R7"/>
<dbReference type="AlphaFoldDB" id="A0A2T3A9R7"/>
<organism evidence="1 2">
    <name type="scientific">Coniella lustricola</name>
    <dbReference type="NCBI Taxonomy" id="2025994"/>
    <lineage>
        <taxon>Eukaryota</taxon>
        <taxon>Fungi</taxon>
        <taxon>Dikarya</taxon>
        <taxon>Ascomycota</taxon>
        <taxon>Pezizomycotina</taxon>
        <taxon>Sordariomycetes</taxon>
        <taxon>Sordariomycetidae</taxon>
        <taxon>Diaporthales</taxon>
        <taxon>Schizoparmaceae</taxon>
        <taxon>Coniella</taxon>
    </lineage>
</organism>
<name>A0A2T3A9R7_9PEZI</name>
<evidence type="ECO:0000313" key="2">
    <source>
        <dbReference type="Proteomes" id="UP000241462"/>
    </source>
</evidence>
<reference evidence="1 2" key="1">
    <citation type="journal article" date="2018" name="Mycol. Prog.">
        <title>Coniella lustricola, a new species from submerged detritus.</title>
        <authorList>
            <person name="Raudabaugh D.B."/>
            <person name="Iturriaga T."/>
            <person name="Carver A."/>
            <person name="Mondo S."/>
            <person name="Pangilinan J."/>
            <person name="Lipzen A."/>
            <person name="He G."/>
            <person name="Amirebrahimi M."/>
            <person name="Grigoriev I.V."/>
            <person name="Miller A.N."/>
        </authorList>
    </citation>
    <scope>NUCLEOTIDE SEQUENCE [LARGE SCALE GENOMIC DNA]</scope>
    <source>
        <strain evidence="1 2">B22-T-1</strain>
    </source>
</reference>
<gene>
    <name evidence="1" type="ORF">BD289DRAFT_432520</name>
</gene>
<accession>A0A2T3A9R7</accession>
<proteinExistence type="predicted"/>
<sequence length="126" mass="14260">MLCIKAQSTSFESVQHSVARFEWFLIVVSFLSVTTPSESMTVGHFMSSKAPANLAQRPKNVASTAPAVSIPLAPNGQDTTSATQKECRRRFPWLPRVDKTRYSKQQRLLFVSTRFDTCNRYQICLE</sequence>
<protein>
    <submittedName>
        <fullName evidence="1">Uncharacterized protein</fullName>
    </submittedName>
</protein>
<keyword evidence="2" id="KW-1185">Reference proteome</keyword>
<evidence type="ECO:0000313" key="1">
    <source>
        <dbReference type="EMBL" id="PSR87322.1"/>
    </source>
</evidence>
<dbReference type="Proteomes" id="UP000241462">
    <property type="component" value="Unassembled WGS sequence"/>
</dbReference>
<dbReference type="EMBL" id="KZ678430">
    <property type="protein sequence ID" value="PSR87322.1"/>
    <property type="molecule type" value="Genomic_DNA"/>
</dbReference>